<evidence type="ECO:0000313" key="1">
    <source>
        <dbReference type="EMBL" id="KAF5817566.1"/>
    </source>
</evidence>
<dbReference type="OMA" id="TENRREC"/>
<dbReference type="Pfam" id="PF03004">
    <property type="entry name" value="Transposase_24"/>
    <property type="match status" value="1"/>
</dbReference>
<sequence length="339" mass="39946">MLHLVHTRKVNEREVIICNEFGQPVGPATKEKDIVGKFSRFLGTIARNHSYAPLTYSSWHKVPHKDKIWEYVLEKYDVPYAAKTWVLKTIGNDYKVHKCRFKKKHFYRYKDNKTRLMNRPKNIPADDFSQLLRLWSNKDVEKRCLRAKEIRMSQKNMHTAGPKSFARVREEMRNDDPNKELPSLTKVFERTRKRTEGRSYLDTYDDTATKIEQMKNYKPPEDGSALVDPFTVVMNKEHDGYLRLYGRGVTKKMLKKMDGGEEPYIIPGGLMESFQASLEVEKTQLFEMRKEIKDDHQSKKAEIEAMKKDFHSQQAHFESRIQSILKKLPVEVLQDLQDE</sequence>
<organism evidence="2 3">
    <name type="scientific">Helianthus annuus</name>
    <name type="common">Common sunflower</name>
    <dbReference type="NCBI Taxonomy" id="4232"/>
    <lineage>
        <taxon>Eukaryota</taxon>
        <taxon>Viridiplantae</taxon>
        <taxon>Streptophyta</taxon>
        <taxon>Embryophyta</taxon>
        <taxon>Tracheophyta</taxon>
        <taxon>Spermatophyta</taxon>
        <taxon>Magnoliopsida</taxon>
        <taxon>eudicotyledons</taxon>
        <taxon>Gunneridae</taxon>
        <taxon>Pentapetalae</taxon>
        <taxon>asterids</taxon>
        <taxon>campanulids</taxon>
        <taxon>Asterales</taxon>
        <taxon>Asteraceae</taxon>
        <taxon>Asteroideae</taxon>
        <taxon>Heliantheae alliance</taxon>
        <taxon>Heliantheae</taxon>
        <taxon>Helianthus</taxon>
    </lineage>
</organism>
<dbReference type="AlphaFoldDB" id="A0A251VF69"/>
<accession>A0A251VF69</accession>
<reference evidence="1" key="3">
    <citation type="submission" date="2020-06" db="EMBL/GenBank/DDBJ databases">
        <title>Helianthus annuus Genome sequencing and assembly Release 2.</title>
        <authorList>
            <person name="Gouzy J."/>
            <person name="Langlade N."/>
            <person name="Munos S."/>
        </authorList>
    </citation>
    <scope>NUCLEOTIDE SEQUENCE</scope>
    <source>
        <tissue evidence="1">Leaves</tissue>
    </source>
</reference>
<dbReference type="EMBL" id="MNCJ02000317">
    <property type="protein sequence ID" value="KAF5817566.1"/>
    <property type="molecule type" value="Genomic_DNA"/>
</dbReference>
<dbReference type="EMBL" id="CM007891">
    <property type="protein sequence ID" value="OTG33929.1"/>
    <property type="molecule type" value="Genomic_DNA"/>
</dbReference>
<reference evidence="2" key="2">
    <citation type="submission" date="2017-02" db="EMBL/GenBank/DDBJ databases">
        <title>Sunflower complete genome.</title>
        <authorList>
            <person name="Langlade N."/>
            <person name="Munos S."/>
        </authorList>
    </citation>
    <scope>NUCLEOTIDE SEQUENCE [LARGE SCALE GENOMIC DNA]</scope>
    <source>
        <tissue evidence="2">Leaves</tissue>
    </source>
</reference>
<keyword evidence="3" id="KW-1185">Reference proteome</keyword>
<dbReference type="Gramene" id="mRNA:HanXRQr2_Chr02g0054521">
    <property type="protein sequence ID" value="mRNA:HanXRQr2_Chr02g0054521"/>
    <property type="gene ID" value="HanXRQr2_Chr02g0054521"/>
</dbReference>
<dbReference type="PANTHER" id="PTHR33144:SF16">
    <property type="entry name" value="OS02G0129000 PROTEIN"/>
    <property type="match status" value="1"/>
</dbReference>
<dbReference type="PANTHER" id="PTHR33144">
    <property type="entry name" value="OS10G0409366 PROTEIN-RELATED"/>
    <property type="match status" value="1"/>
</dbReference>
<evidence type="ECO:0000313" key="2">
    <source>
        <dbReference type="EMBL" id="OTG33929.1"/>
    </source>
</evidence>
<dbReference type="STRING" id="4232.A0A251VF69"/>
<dbReference type="InParanoid" id="A0A251VF69"/>
<gene>
    <name evidence="2" type="ORF">HannXRQ_Chr02g0040071</name>
    <name evidence="1" type="ORF">HanXRQr2_Chr02g0054521</name>
</gene>
<evidence type="ECO:0000313" key="3">
    <source>
        <dbReference type="Proteomes" id="UP000215914"/>
    </source>
</evidence>
<proteinExistence type="predicted"/>
<dbReference type="InterPro" id="IPR004252">
    <property type="entry name" value="Probable_transposase_24"/>
</dbReference>
<dbReference type="Proteomes" id="UP000215914">
    <property type="component" value="Chromosome 2"/>
</dbReference>
<name>A0A251VF69_HELAN</name>
<reference evidence="1 3" key="1">
    <citation type="journal article" date="2017" name="Nature">
        <title>The sunflower genome provides insights into oil metabolism, flowering and Asterid evolution.</title>
        <authorList>
            <person name="Badouin H."/>
            <person name="Gouzy J."/>
            <person name="Grassa C.J."/>
            <person name="Murat F."/>
            <person name="Staton S.E."/>
            <person name="Cottret L."/>
            <person name="Lelandais-Briere C."/>
            <person name="Owens G.L."/>
            <person name="Carrere S."/>
            <person name="Mayjonade B."/>
            <person name="Legrand L."/>
            <person name="Gill N."/>
            <person name="Kane N.C."/>
            <person name="Bowers J.E."/>
            <person name="Hubner S."/>
            <person name="Bellec A."/>
            <person name="Berard A."/>
            <person name="Berges H."/>
            <person name="Blanchet N."/>
            <person name="Boniface M.C."/>
            <person name="Brunel D."/>
            <person name="Catrice O."/>
            <person name="Chaidir N."/>
            <person name="Claudel C."/>
            <person name="Donnadieu C."/>
            <person name="Faraut T."/>
            <person name="Fievet G."/>
            <person name="Helmstetter N."/>
            <person name="King M."/>
            <person name="Knapp S.J."/>
            <person name="Lai Z."/>
            <person name="Le Paslier M.C."/>
            <person name="Lippi Y."/>
            <person name="Lorenzon L."/>
            <person name="Mandel J.R."/>
            <person name="Marage G."/>
            <person name="Marchand G."/>
            <person name="Marquand E."/>
            <person name="Bret-Mestries E."/>
            <person name="Morien E."/>
            <person name="Nambeesan S."/>
            <person name="Nguyen T."/>
            <person name="Pegot-Espagnet P."/>
            <person name="Pouilly N."/>
            <person name="Raftis F."/>
            <person name="Sallet E."/>
            <person name="Schiex T."/>
            <person name="Thomas J."/>
            <person name="Vandecasteele C."/>
            <person name="Vares D."/>
            <person name="Vear F."/>
            <person name="Vautrin S."/>
            <person name="Crespi M."/>
            <person name="Mangin B."/>
            <person name="Burke J.M."/>
            <person name="Salse J."/>
            <person name="Munos S."/>
            <person name="Vincourt P."/>
            <person name="Rieseberg L.H."/>
            <person name="Langlade N.B."/>
        </authorList>
    </citation>
    <scope>NUCLEOTIDE SEQUENCE [LARGE SCALE GENOMIC DNA]</scope>
    <source>
        <strain evidence="3">cv. SF193</strain>
        <tissue evidence="1">Leaves</tissue>
    </source>
</reference>
<protein>
    <submittedName>
        <fullName evidence="1 2">Transposase, Ptta/En/Spm, plant</fullName>
    </submittedName>
</protein>